<keyword evidence="2" id="KW-0804">Transcription</keyword>
<keyword evidence="5" id="KW-1185">Reference proteome</keyword>
<accession>A0ABT7SSS1</accession>
<feature type="domain" description="HTH-type transcriptional regulator MT1864/Rv1816-like C-terminal" evidence="3">
    <location>
        <begin position="88"/>
        <end position="188"/>
    </location>
</feature>
<dbReference type="EMBL" id="JAUCBP010000001">
    <property type="protein sequence ID" value="MDM7859231.1"/>
    <property type="molecule type" value="Genomic_DNA"/>
</dbReference>
<evidence type="ECO:0000313" key="5">
    <source>
        <dbReference type="Proteomes" id="UP001234343"/>
    </source>
</evidence>
<reference evidence="4 5" key="1">
    <citation type="submission" date="2023-06" db="EMBL/GenBank/DDBJ databases">
        <title>Alteromonas sp. ASW11-36 isolated from intertidal sand.</title>
        <authorList>
            <person name="Li Y."/>
        </authorList>
    </citation>
    <scope>NUCLEOTIDE SEQUENCE [LARGE SCALE GENOMIC DNA]</scope>
    <source>
        <strain evidence="4 5">ASW11-36</strain>
    </source>
</reference>
<dbReference type="RefSeq" id="WP_289363148.1">
    <property type="nucleotide sequence ID" value="NZ_JAUCBP010000001.1"/>
</dbReference>
<gene>
    <name evidence="4" type="ORF">QTP81_01255</name>
</gene>
<dbReference type="Gene3D" id="1.10.357.10">
    <property type="entry name" value="Tetracycline Repressor, domain 2"/>
    <property type="match status" value="1"/>
</dbReference>
<dbReference type="InterPro" id="IPR025996">
    <property type="entry name" value="MT1864/Rv1816-like_C"/>
</dbReference>
<dbReference type="SUPFAM" id="SSF48498">
    <property type="entry name" value="Tetracyclin repressor-like, C-terminal domain"/>
    <property type="match status" value="1"/>
</dbReference>
<organism evidence="4 5">
    <name type="scientific">Alteromonas arenosi</name>
    <dbReference type="NCBI Taxonomy" id="3055817"/>
    <lineage>
        <taxon>Bacteria</taxon>
        <taxon>Pseudomonadati</taxon>
        <taxon>Pseudomonadota</taxon>
        <taxon>Gammaproteobacteria</taxon>
        <taxon>Alteromonadales</taxon>
        <taxon>Alteromonadaceae</taxon>
        <taxon>Alteromonas/Salinimonas group</taxon>
        <taxon>Alteromonas</taxon>
    </lineage>
</organism>
<dbReference type="SUPFAM" id="SSF46689">
    <property type="entry name" value="Homeodomain-like"/>
    <property type="match status" value="1"/>
</dbReference>
<evidence type="ECO:0000256" key="2">
    <source>
        <dbReference type="ARBA" id="ARBA00023163"/>
    </source>
</evidence>
<evidence type="ECO:0000313" key="4">
    <source>
        <dbReference type="EMBL" id="MDM7859231.1"/>
    </source>
</evidence>
<dbReference type="InterPro" id="IPR036271">
    <property type="entry name" value="Tet_transcr_reg_TetR-rel_C_sf"/>
</dbReference>
<comment type="caution">
    <text evidence="4">The sequence shown here is derived from an EMBL/GenBank/DDBJ whole genome shotgun (WGS) entry which is preliminary data.</text>
</comment>
<sequence>MGRRNDHNPEEFNELVLTQVEEFLTHLPASQLSLRKVAKMIGYAPSTLIHTYKNWSMLLLKVNARTLDRLMATLTPLEQKFTDPEQRLYAIAEAYCAFACKQPHLWTLVFEHKLPAGMDIPDWMQHRINQLFSLVANCLTGMNSQVNAEQTLLSANTLWASVHGITLLALDDKLSLNTNTNPNEMLVDLLDNYLLAWKSAQGEKR</sequence>
<dbReference type="InterPro" id="IPR009057">
    <property type="entry name" value="Homeodomain-like_sf"/>
</dbReference>
<dbReference type="Pfam" id="PF13305">
    <property type="entry name" value="TetR_C_33"/>
    <property type="match status" value="1"/>
</dbReference>
<dbReference type="Proteomes" id="UP001234343">
    <property type="component" value="Unassembled WGS sequence"/>
</dbReference>
<evidence type="ECO:0000256" key="1">
    <source>
        <dbReference type="ARBA" id="ARBA00023015"/>
    </source>
</evidence>
<protein>
    <submittedName>
        <fullName evidence="4">TetR-like C-terminal domain-containing protein</fullName>
    </submittedName>
</protein>
<evidence type="ECO:0000259" key="3">
    <source>
        <dbReference type="Pfam" id="PF13305"/>
    </source>
</evidence>
<name>A0ABT7SSS1_9ALTE</name>
<keyword evidence="1" id="KW-0805">Transcription regulation</keyword>
<proteinExistence type="predicted"/>